<evidence type="ECO:0000256" key="1">
    <source>
        <dbReference type="SAM" id="Coils"/>
    </source>
</evidence>
<dbReference type="PROSITE" id="PS51154">
    <property type="entry name" value="MACRO"/>
    <property type="match status" value="1"/>
</dbReference>
<keyword evidence="3" id="KW-0472">Membrane</keyword>
<keyword evidence="3" id="KW-1133">Transmembrane helix</keyword>
<proteinExistence type="predicted"/>
<name>A0ABZ1HZN3_9PSEU</name>
<keyword evidence="1" id="KW-0175">Coiled coil</keyword>
<dbReference type="InterPro" id="IPR011646">
    <property type="entry name" value="KAP_P-loop"/>
</dbReference>
<feature type="coiled-coil region" evidence="1">
    <location>
        <begin position="322"/>
        <end position="349"/>
    </location>
</feature>
<dbReference type="InterPro" id="IPR052754">
    <property type="entry name" value="NTPase_KAP_P-loop"/>
</dbReference>
<organism evidence="5 6">
    <name type="scientific">Amycolatopsis rhabdoformis</name>
    <dbReference type="NCBI Taxonomy" id="1448059"/>
    <lineage>
        <taxon>Bacteria</taxon>
        <taxon>Bacillati</taxon>
        <taxon>Actinomycetota</taxon>
        <taxon>Actinomycetes</taxon>
        <taxon>Pseudonocardiales</taxon>
        <taxon>Pseudonocardiaceae</taxon>
        <taxon>Amycolatopsis</taxon>
    </lineage>
</organism>
<feature type="transmembrane region" description="Helical" evidence="3">
    <location>
        <begin position="408"/>
        <end position="427"/>
    </location>
</feature>
<dbReference type="PANTHER" id="PTHR22674">
    <property type="entry name" value="NTPASE, KAP FAMILY P-LOOP DOMAIN-CONTAINING 1"/>
    <property type="match status" value="1"/>
</dbReference>
<dbReference type="RefSeq" id="WP_326566337.1">
    <property type="nucleotide sequence ID" value="NZ_CP142149.1"/>
</dbReference>
<dbReference type="EMBL" id="CP142149">
    <property type="protein sequence ID" value="WSE27324.1"/>
    <property type="molecule type" value="Genomic_DNA"/>
</dbReference>
<dbReference type="Proteomes" id="UP001330812">
    <property type="component" value="Chromosome"/>
</dbReference>
<dbReference type="Gene3D" id="3.40.220.10">
    <property type="entry name" value="Leucine Aminopeptidase, subunit E, domain 1"/>
    <property type="match status" value="1"/>
</dbReference>
<protein>
    <submittedName>
        <fullName evidence="5">P-loop NTPase fold protein</fullName>
    </submittedName>
</protein>
<sequence length="883" mass="94895">MAEAADPGDLGTAAAVSCSLVRTERPWETGIDAIVISVGSGLGSLGQAVRKTFPAFDWDGIAFESVTPERPQVVDIGATPLRFALLATPHDGGAQRDATLRAIARATEAVVHKAAELGVVALGLPLLGAGSLGLDVDSVASVVVVAAAKALDEIGYGSLQRLVFLSRDSETEAAIRAAWNGESNAADLAGGVSSDRVDPNVGIPLDRDRLGVAPYVSMLATVIADRSTPLPLSVGVFGEWGSGKSYFMGLLREEVGRLGSSGNPAYTHEIVQIGFNAWHYADANLWASLGDEIFRQLAGPGPSAEQRRVKLREELGGRLEQARELEDAKQQAQTTVAKLQADVDKATSTRDTTGKALIRALAGSPQVWRRLGVQDEAEQGALLVEQLRGALTEADALRRAPKDRWGKVALAAAAVILLVGFLVAVVAPAAWQWLTAAGVGFVAAAGTGIAFLARARSGIQALRELAEELRGGMDSPEVAGLLAEIRKTEVDQRVAEAQLSEVVARVGEIGRQLSELTPGRNLYTFLAERARDDSYRRNLGLVSTIRKDFEQLVELMADWRAHPEPGGKAIDRIVLYIDDLDRCSSRQVVEVLEAVHLLLALELFVVVVGVDPRWLVRSLSSHYEEILAETPGGGHVTPEDYLEKIINLPLVLPGMSSGSLRQLLRSLMPSTENHITERLSPPPAPQVAVPDIEAGSEVDSRRRPGRAAKPPRTLTDREIDLLSALDRLVATPREAKRLFNLYRMLRATRDLSDASRFLGDDGDPGEYQVVVALLGLLTAPAHLLGKALDSPADPRRAVDGGLARRAGETTWAAFVADCEPRREGELWRNAVVGVLGEDETRDWLRLHRGLAQVSAALEVDGLAHFQKWLPVIRRFSYVLAPAA</sequence>
<keyword evidence="3" id="KW-0812">Transmembrane</keyword>
<evidence type="ECO:0000256" key="2">
    <source>
        <dbReference type="SAM" id="MobiDB-lite"/>
    </source>
</evidence>
<feature type="region of interest" description="Disordered" evidence="2">
    <location>
        <begin position="674"/>
        <end position="713"/>
    </location>
</feature>
<keyword evidence="6" id="KW-1185">Reference proteome</keyword>
<dbReference type="SUPFAM" id="SSF52949">
    <property type="entry name" value="Macro domain-like"/>
    <property type="match status" value="1"/>
</dbReference>
<evidence type="ECO:0000256" key="3">
    <source>
        <dbReference type="SAM" id="Phobius"/>
    </source>
</evidence>
<evidence type="ECO:0000259" key="4">
    <source>
        <dbReference type="PROSITE" id="PS51154"/>
    </source>
</evidence>
<dbReference type="PANTHER" id="PTHR22674:SF6">
    <property type="entry name" value="NTPASE KAP FAMILY P-LOOP DOMAIN-CONTAINING PROTEIN 1"/>
    <property type="match status" value="1"/>
</dbReference>
<feature type="transmembrane region" description="Helical" evidence="3">
    <location>
        <begin position="433"/>
        <end position="453"/>
    </location>
</feature>
<reference evidence="5 6" key="1">
    <citation type="journal article" date="2015" name="Int. J. Syst. Evol. Microbiol.">
        <title>Amycolatopsis rhabdoformis sp. nov., an actinomycete isolated from a tropical forest soil.</title>
        <authorList>
            <person name="Souza W.R."/>
            <person name="Silva R.E."/>
            <person name="Goodfellow M."/>
            <person name="Busarakam K."/>
            <person name="Figueiro F.S."/>
            <person name="Ferreira D."/>
            <person name="Rodrigues-Filho E."/>
            <person name="Moraes L.A.B."/>
            <person name="Zucchi T.D."/>
        </authorList>
    </citation>
    <scope>NUCLEOTIDE SEQUENCE [LARGE SCALE GENOMIC DNA]</scope>
    <source>
        <strain evidence="5 6">NCIMB 14900</strain>
    </source>
</reference>
<dbReference type="InterPro" id="IPR002589">
    <property type="entry name" value="Macro_dom"/>
</dbReference>
<gene>
    <name evidence="5" type="ORF">VSH64_31250</name>
</gene>
<dbReference type="Pfam" id="PF07693">
    <property type="entry name" value="KAP_NTPase"/>
    <property type="match status" value="1"/>
</dbReference>
<evidence type="ECO:0000313" key="6">
    <source>
        <dbReference type="Proteomes" id="UP001330812"/>
    </source>
</evidence>
<dbReference type="InterPro" id="IPR043472">
    <property type="entry name" value="Macro_dom-like"/>
</dbReference>
<accession>A0ABZ1HZN3</accession>
<evidence type="ECO:0000313" key="5">
    <source>
        <dbReference type="EMBL" id="WSE27324.1"/>
    </source>
</evidence>
<feature type="domain" description="Macro" evidence="4">
    <location>
        <begin position="1"/>
        <end position="183"/>
    </location>
</feature>